<dbReference type="InterPro" id="IPR002347">
    <property type="entry name" value="SDR_fam"/>
</dbReference>
<dbReference type="AlphaFoldDB" id="A0A0M2HD05"/>
<dbReference type="RefSeq" id="WP_045299104.1">
    <property type="nucleotide sequence ID" value="NZ_JYJA01000034.1"/>
</dbReference>
<evidence type="ECO:0000313" key="3">
    <source>
        <dbReference type="EMBL" id="KJL42569.1"/>
    </source>
</evidence>
<evidence type="ECO:0000256" key="2">
    <source>
        <dbReference type="ARBA" id="ARBA00023002"/>
    </source>
</evidence>
<organism evidence="3 4">
    <name type="scientific">Microbacterium trichothecenolyticum</name>
    <name type="common">Aureobacterium trichothecenolyticum</name>
    <dbReference type="NCBI Taxonomy" id="69370"/>
    <lineage>
        <taxon>Bacteria</taxon>
        <taxon>Bacillati</taxon>
        <taxon>Actinomycetota</taxon>
        <taxon>Actinomycetes</taxon>
        <taxon>Micrococcales</taxon>
        <taxon>Microbacteriaceae</taxon>
        <taxon>Microbacterium</taxon>
    </lineage>
</organism>
<dbReference type="SUPFAM" id="SSF51735">
    <property type="entry name" value="NAD(P)-binding Rossmann-fold domains"/>
    <property type="match status" value="1"/>
</dbReference>
<dbReference type="EMBL" id="JYJA01000034">
    <property type="protein sequence ID" value="KJL42569.1"/>
    <property type="molecule type" value="Genomic_DNA"/>
</dbReference>
<dbReference type="PANTHER" id="PTHR24320">
    <property type="entry name" value="RETINOL DEHYDROGENASE"/>
    <property type="match status" value="1"/>
</dbReference>
<protein>
    <submittedName>
        <fullName evidence="3">3-ketoacyl-(Acyl-carrier-protein) reductase</fullName>
    </submittedName>
</protein>
<dbReference type="Gene3D" id="3.40.50.720">
    <property type="entry name" value="NAD(P)-binding Rossmann-like Domain"/>
    <property type="match status" value="1"/>
</dbReference>
<sequence length="240" mass="25564">MALILVTGSSAGLGLNTAIDLAARGHAVVVHARDSSRRPPEPAAAAWNGILYGDLADLDQVRDVAHQAAHFGRFDTVVHNAGALHHSDAVKVNTIAPYALTALMDKPARLIYLSSSMHRGGSTNLQGLETGAASYGDSKLWVTALALALAHRWPTTTSHAVDPGWVPTRMGGAHAPDDLTAGHQTQLWLATHPDVTPVTGGYWYHKRVQEPDPSAADEDFQARLLAALESHTGIPLHDRL</sequence>
<dbReference type="PRINTS" id="PR00081">
    <property type="entry name" value="GDHRDH"/>
</dbReference>
<keyword evidence="4" id="KW-1185">Reference proteome</keyword>
<accession>A0A0M2HD05</accession>
<dbReference type="InterPro" id="IPR036291">
    <property type="entry name" value="NAD(P)-bd_dom_sf"/>
</dbReference>
<reference evidence="3 4" key="1">
    <citation type="submission" date="2015-02" db="EMBL/GenBank/DDBJ databases">
        <title>Draft genome sequences of ten Microbacterium spp. with emphasis on heavy metal contaminated environments.</title>
        <authorList>
            <person name="Corretto E."/>
        </authorList>
    </citation>
    <scope>NUCLEOTIDE SEQUENCE [LARGE SCALE GENOMIC DNA]</scope>
    <source>
        <strain evidence="3 4">DSM 8608</strain>
    </source>
</reference>
<proteinExistence type="inferred from homology"/>
<comment type="similarity">
    <text evidence="1">Belongs to the short-chain dehydrogenases/reductases (SDR) family.</text>
</comment>
<dbReference type="Pfam" id="PF00106">
    <property type="entry name" value="adh_short"/>
    <property type="match status" value="1"/>
</dbReference>
<comment type="caution">
    <text evidence="3">The sequence shown here is derived from an EMBL/GenBank/DDBJ whole genome shotgun (WGS) entry which is preliminary data.</text>
</comment>
<dbReference type="PANTHER" id="PTHR24320:SF274">
    <property type="entry name" value="CHAIN DEHYDROGENASE, PUTATIVE (AFU_ORTHOLOGUE AFUA_4G00440)-RELATED"/>
    <property type="match status" value="1"/>
</dbReference>
<keyword evidence="2" id="KW-0560">Oxidoreductase</keyword>
<evidence type="ECO:0000256" key="1">
    <source>
        <dbReference type="ARBA" id="ARBA00006484"/>
    </source>
</evidence>
<dbReference type="PATRIC" id="fig|69370.6.peg.2158"/>
<dbReference type="OrthoDB" id="9785826at2"/>
<gene>
    <name evidence="3" type="ORF">RS82_02126</name>
</gene>
<name>A0A0M2HD05_MICTR</name>
<dbReference type="Proteomes" id="UP000034098">
    <property type="component" value="Unassembled WGS sequence"/>
</dbReference>
<dbReference type="GO" id="GO:0016491">
    <property type="term" value="F:oxidoreductase activity"/>
    <property type="evidence" value="ECO:0007669"/>
    <property type="project" value="UniProtKB-KW"/>
</dbReference>
<evidence type="ECO:0000313" key="4">
    <source>
        <dbReference type="Proteomes" id="UP000034098"/>
    </source>
</evidence>